<dbReference type="EMBL" id="KX700818">
    <property type="protein sequence ID" value="APD74774.1"/>
    <property type="molecule type" value="Genomic_DNA"/>
</dbReference>
<evidence type="ECO:0000256" key="3">
    <source>
        <dbReference type="ARBA" id="ARBA00022475"/>
    </source>
</evidence>
<comment type="subcellular location">
    <subcellularLocation>
        <location evidence="2">Cell membrane</location>
        <topology evidence="2">Lipid-anchor</topology>
        <topology evidence="2">GPI-anchor</topology>
    </subcellularLocation>
</comment>
<keyword evidence="8" id="KW-0449">Lipoprotein</keyword>
<evidence type="ECO:0000256" key="1">
    <source>
        <dbReference type="ARBA" id="ARBA00002523"/>
    </source>
</evidence>
<evidence type="ECO:0000259" key="11">
    <source>
        <dbReference type="Pfam" id="PF10659"/>
    </source>
</evidence>
<protein>
    <submittedName>
        <fullName evidence="13">Variant surface glycoprotein 1125.4247</fullName>
    </submittedName>
</protein>
<organism evidence="13">
    <name type="scientific">Trypanosoma brucei</name>
    <dbReference type="NCBI Taxonomy" id="5691"/>
    <lineage>
        <taxon>Eukaryota</taxon>
        <taxon>Discoba</taxon>
        <taxon>Euglenozoa</taxon>
        <taxon>Kinetoplastea</taxon>
        <taxon>Metakinetoplastina</taxon>
        <taxon>Trypanosomatida</taxon>
        <taxon>Trypanosomatidae</taxon>
        <taxon>Trypanosoma</taxon>
    </lineage>
</organism>
<evidence type="ECO:0000256" key="2">
    <source>
        <dbReference type="ARBA" id="ARBA00004609"/>
    </source>
</evidence>
<feature type="signal peptide" evidence="10">
    <location>
        <begin position="1"/>
        <end position="21"/>
    </location>
</feature>
<sequence>MFRKVVTIIGILAATADKAAGAANDNARAFNALCAVIGIASSPPDVATEDKGDSIPAILDSLRQLNLSVAPESFYKLSFEKKTDESQEAQHWKDNRESWGKNKKLIDKGDTFTDGIKLLRPKPSHERNVAATIINRTLELALEKQKELKPKITEQMVQDLQNKVLYGGSATLTTNNDEPFPASGNAACGGADPTSQKSGSSLAADLVCLCAKTGGNGEECTGANVGASVQYTNPSAAKTAYDKLLEKCPKAKGVKFNAAAAAAARTTFIAALKDNTKPAHAEANILGSGSNKQCNGGAQGLCVYYKNTPEDGHTPIPWLDALEAAERKVEEAKTNALANEEIYSAVVNLKQTALSAYLRAISGDTPLPVDSAEAAKPSGSQAEECNKLKTKKDCEEKGCQWKGTDNKTGTCETKPVEKQSQGTEGAASATSVCEKHRTDKNACDKDSSCKWEENKCKDSSIIANKQFALSVVSAAFVALLFNPSPLNFS</sequence>
<feature type="chain" id="PRO_5012362460" evidence="10">
    <location>
        <begin position="22"/>
        <end position="489"/>
    </location>
</feature>
<reference evidence="13" key="1">
    <citation type="submission" date="2016-08" db="EMBL/GenBank/DDBJ databases">
        <title>VSG repertoire of Trypanosoma brucei EATRO 1125.</title>
        <authorList>
            <person name="Cross G.A."/>
        </authorList>
    </citation>
    <scope>NUCLEOTIDE SEQUENCE</scope>
    <source>
        <strain evidence="13">EATRO 1125</strain>
    </source>
</reference>
<evidence type="ECO:0000256" key="8">
    <source>
        <dbReference type="ARBA" id="ARBA00023288"/>
    </source>
</evidence>
<dbReference type="AlphaFoldDB" id="A0A1J0RAE4"/>
<accession>A0A1J0RAE4</accession>
<keyword evidence="7" id="KW-0325">Glycoprotein</keyword>
<feature type="compositionally biased region" description="Polar residues" evidence="9">
    <location>
        <begin position="418"/>
        <end position="430"/>
    </location>
</feature>
<evidence type="ECO:0000256" key="4">
    <source>
        <dbReference type="ARBA" id="ARBA00022622"/>
    </source>
</evidence>
<evidence type="ECO:0000256" key="5">
    <source>
        <dbReference type="ARBA" id="ARBA00022729"/>
    </source>
</evidence>
<dbReference type="VEuPathDB" id="TriTrypDB:Tb927.11.20350"/>
<proteinExistence type="predicted"/>
<name>A0A1J0RAE4_9TRYP</name>
<evidence type="ECO:0000256" key="9">
    <source>
        <dbReference type="SAM" id="MobiDB-lite"/>
    </source>
</evidence>
<keyword evidence="3" id="KW-1003">Cell membrane</keyword>
<dbReference type="InterPro" id="IPR025932">
    <property type="entry name" value="Trypano_VSG_B_N_dom"/>
</dbReference>
<dbReference type="GO" id="GO:0005886">
    <property type="term" value="C:plasma membrane"/>
    <property type="evidence" value="ECO:0007669"/>
    <property type="project" value="UniProtKB-SubCell"/>
</dbReference>
<dbReference type="Pfam" id="PF10659">
    <property type="entry name" value="Trypan_glycop_C"/>
    <property type="match status" value="1"/>
</dbReference>
<dbReference type="InterPro" id="IPR019609">
    <property type="entry name" value="Variant_surf_glycoprt_trypan_C"/>
</dbReference>
<evidence type="ECO:0000256" key="10">
    <source>
        <dbReference type="SAM" id="SignalP"/>
    </source>
</evidence>
<keyword evidence="6" id="KW-0472">Membrane</keyword>
<dbReference type="VEuPathDB" id="TriTrypDB:Tb1125.Tb11.v5.0129"/>
<evidence type="ECO:0000256" key="6">
    <source>
        <dbReference type="ARBA" id="ARBA00023136"/>
    </source>
</evidence>
<evidence type="ECO:0000256" key="7">
    <source>
        <dbReference type="ARBA" id="ARBA00023180"/>
    </source>
</evidence>
<feature type="domain" description="Trypanosome variant surface glycoprotein C-terminal" evidence="11">
    <location>
        <begin position="385"/>
        <end position="480"/>
    </location>
</feature>
<dbReference type="VEuPathDB" id="TriTrypDB:Tb427_000630300"/>
<keyword evidence="5 10" id="KW-0732">Signal</keyword>
<dbReference type="Pfam" id="PF13206">
    <property type="entry name" value="VSG_B"/>
    <property type="match status" value="1"/>
</dbReference>
<comment type="function">
    <text evidence="1">VSG forms a coat on the surface of the parasite. The trypanosome evades the immune response of the host by expressing a series of antigenically distinct VSGs from an estimated 1000 VSG genes.</text>
</comment>
<dbReference type="GO" id="GO:0098552">
    <property type="term" value="C:side of membrane"/>
    <property type="evidence" value="ECO:0007669"/>
    <property type="project" value="UniProtKB-KW"/>
</dbReference>
<keyword evidence="4" id="KW-0336">GPI-anchor</keyword>
<feature type="region of interest" description="Disordered" evidence="9">
    <location>
        <begin position="410"/>
        <end position="430"/>
    </location>
</feature>
<evidence type="ECO:0000259" key="12">
    <source>
        <dbReference type="Pfam" id="PF13206"/>
    </source>
</evidence>
<evidence type="ECO:0000313" key="13">
    <source>
        <dbReference type="EMBL" id="APD74774.1"/>
    </source>
</evidence>
<feature type="domain" description="Trypanosome variant surface glycoprotein B-type N-terminal" evidence="12">
    <location>
        <begin position="11"/>
        <end position="343"/>
    </location>
</feature>